<feature type="compositionally biased region" description="Acidic residues" evidence="1">
    <location>
        <begin position="59"/>
        <end position="70"/>
    </location>
</feature>
<dbReference type="CTD" id="38755"/>
<dbReference type="Pfam" id="PF15389">
    <property type="entry name" value="DUF4612"/>
    <property type="match status" value="1"/>
</dbReference>
<dbReference type="PANTHER" id="PTHR14974">
    <property type="entry name" value="SIMILAR TO RIKEN CDNA 1700025G04 GENE"/>
    <property type="match status" value="1"/>
</dbReference>
<proteinExistence type="predicted"/>
<name>A0A6J2YFE0_SITOR</name>
<dbReference type="AlphaFoldDB" id="A0A6J2YFE0"/>
<dbReference type="Proteomes" id="UP000504635">
    <property type="component" value="Unplaced"/>
</dbReference>
<feature type="region of interest" description="Disordered" evidence="1">
    <location>
        <begin position="35"/>
        <end position="78"/>
    </location>
</feature>
<dbReference type="OrthoDB" id="5919401at2759"/>
<feature type="compositionally biased region" description="Low complexity" evidence="1">
    <location>
        <begin position="146"/>
        <end position="157"/>
    </location>
</feature>
<dbReference type="GeneID" id="115886952"/>
<protein>
    <submittedName>
        <fullName evidence="3">Uncharacterized protein LOC115886952</fullName>
    </submittedName>
</protein>
<reference evidence="3" key="1">
    <citation type="submission" date="2025-08" db="UniProtKB">
        <authorList>
            <consortium name="RefSeq"/>
        </authorList>
    </citation>
    <scope>IDENTIFICATION</scope>
    <source>
        <tissue evidence="3">Gonads</tissue>
    </source>
</reference>
<evidence type="ECO:0000313" key="2">
    <source>
        <dbReference type="Proteomes" id="UP000504635"/>
    </source>
</evidence>
<organism evidence="2 3">
    <name type="scientific">Sitophilus oryzae</name>
    <name type="common">Rice weevil</name>
    <name type="synonym">Curculio oryzae</name>
    <dbReference type="NCBI Taxonomy" id="7048"/>
    <lineage>
        <taxon>Eukaryota</taxon>
        <taxon>Metazoa</taxon>
        <taxon>Ecdysozoa</taxon>
        <taxon>Arthropoda</taxon>
        <taxon>Hexapoda</taxon>
        <taxon>Insecta</taxon>
        <taxon>Pterygota</taxon>
        <taxon>Neoptera</taxon>
        <taxon>Endopterygota</taxon>
        <taxon>Coleoptera</taxon>
        <taxon>Polyphaga</taxon>
        <taxon>Cucujiformia</taxon>
        <taxon>Curculionidae</taxon>
        <taxon>Dryophthorinae</taxon>
        <taxon>Sitophilus</taxon>
    </lineage>
</organism>
<feature type="compositionally biased region" description="Polar residues" evidence="1">
    <location>
        <begin position="379"/>
        <end position="392"/>
    </location>
</feature>
<keyword evidence="2" id="KW-1185">Reference proteome</keyword>
<dbReference type="RefSeq" id="XP_030762142.1">
    <property type="nucleotide sequence ID" value="XM_030906282.1"/>
</dbReference>
<dbReference type="KEGG" id="soy:115886952"/>
<gene>
    <name evidence="3" type="primary">LOC115886952</name>
</gene>
<feature type="region of interest" description="Disordered" evidence="1">
    <location>
        <begin position="379"/>
        <end position="404"/>
    </location>
</feature>
<feature type="region of interest" description="Disordered" evidence="1">
    <location>
        <begin position="145"/>
        <end position="181"/>
    </location>
</feature>
<evidence type="ECO:0000313" key="3">
    <source>
        <dbReference type="RefSeq" id="XP_030762142.1"/>
    </source>
</evidence>
<dbReference type="InParanoid" id="A0A6J2YFE0"/>
<dbReference type="PANTHER" id="PTHR14974:SF3">
    <property type="entry name" value="SIMILAR TO RIKEN CDNA 1700025G04 GENE"/>
    <property type="match status" value="1"/>
</dbReference>
<sequence>MPVRSACIIGNNVISRSSVAGRKTAARMGCGHSKINIYPRKSKTKQSSSKKSVTPEKAESEEEDGIENEPEYNKENLEDCDAKKTIKIKPFGGPLLAQTEISTSQQDFFKMLDEKIENGPDYNSESENEKMAERMRLRDLLKEWETASTTSGSQSGTPKRSPARRGPSRKGEAVVPQGLEGTRLVNDGKGYIVQVSQNVIHQSYGLPPPHQDPPPPLQPPPLPPVQQIIYRQATYTNPNYVIPGSTNVQLAPCPPTAAYPTALQYQAIVPMYSNQPSNSPPVPVAKQYLNYNHYGANMVKTYSGGTGVYGSPKHQYHHQAGGMGYEQQVSYSPNVGLRMYSSGVKDGVPLYSNGELTSQQHRSTQPMGHYQQYKGLQIQHSSQSGPYEQSPRNYHVIPPPPPPGSTPLAIAKGSDVMVQKHYEMA</sequence>
<accession>A0A6J2YFE0</accession>
<evidence type="ECO:0000256" key="1">
    <source>
        <dbReference type="SAM" id="MobiDB-lite"/>
    </source>
</evidence>
<dbReference type="InterPro" id="IPR027967">
    <property type="entry name" value="DUF4612"/>
</dbReference>